<comment type="similarity">
    <text evidence="1 4">Belongs to the aldehyde dehydrogenase family.</text>
</comment>
<dbReference type="EMBL" id="CP063374">
    <property type="protein sequence ID" value="QOV47839.1"/>
    <property type="molecule type" value="Genomic_DNA"/>
</dbReference>
<evidence type="ECO:0000256" key="4">
    <source>
        <dbReference type="RuleBase" id="RU003345"/>
    </source>
</evidence>
<evidence type="ECO:0000256" key="1">
    <source>
        <dbReference type="ARBA" id="ARBA00009986"/>
    </source>
</evidence>
<dbReference type="InterPro" id="IPR015590">
    <property type="entry name" value="Aldehyde_DH_dom"/>
</dbReference>
<dbReference type="CDD" id="cd07138">
    <property type="entry name" value="ALDH_CddD_SSP0762"/>
    <property type="match status" value="1"/>
</dbReference>
<dbReference type="PROSITE" id="PS00687">
    <property type="entry name" value="ALDEHYDE_DEHYDR_GLU"/>
    <property type="match status" value="1"/>
</dbReference>
<dbReference type="FunFam" id="3.40.309.10:FF:000012">
    <property type="entry name" value="Betaine aldehyde dehydrogenase"/>
    <property type="match status" value="1"/>
</dbReference>
<dbReference type="Gene3D" id="3.40.309.10">
    <property type="entry name" value="Aldehyde Dehydrogenase, Chain A, domain 2"/>
    <property type="match status" value="1"/>
</dbReference>
<keyword evidence="7" id="KW-1185">Reference proteome</keyword>
<dbReference type="InterPro" id="IPR029510">
    <property type="entry name" value="Ald_DH_CS_GLU"/>
</dbReference>
<gene>
    <name evidence="6" type="ORF">IPT68_29760</name>
</gene>
<evidence type="ECO:0000313" key="7">
    <source>
        <dbReference type="Proteomes" id="UP000594008"/>
    </source>
</evidence>
<protein>
    <submittedName>
        <fullName evidence="6">Aldehyde dehydrogenase family protein</fullName>
    </submittedName>
</protein>
<evidence type="ECO:0000259" key="5">
    <source>
        <dbReference type="Pfam" id="PF00171"/>
    </source>
</evidence>
<evidence type="ECO:0000256" key="2">
    <source>
        <dbReference type="ARBA" id="ARBA00023002"/>
    </source>
</evidence>
<feature type="domain" description="Aldehyde dehydrogenase" evidence="5">
    <location>
        <begin position="16"/>
        <end position="468"/>
    </location>
</feature>
<sequence>MRKIHQVYIDGHFVTPHGTEIAPLYNPASEQVVGEVRLADEVDARAAVAAAKRALAGYSRTTKRERIALLERLSSAFADRLDDLKTAMTEEYGAVRGIVEGLLPLAPKMFDEAAALLASYEFRQTRGSTTVSMDPLGVAVAITPWNLSAVFVAQKVAGALAAGCTVVVKPSELSALQTQIMTEAFDAADLPPGVVNVVTGRGATVGDTLTSHPDVAKVDFTGSTAVGRQIMRNAADTFKRLTLELGGKSPTVLLDDADIPAAVGAALTSGFLNNGQTCFAGTRILAPESRLDEVVEAIESAMPAFAAGDPTDPATGVGPVVSQAQFDRVQGYIRLGKEEGAHLLTGGEGRPEGLDKGWFVKPTVFTGVRNDMRIAREEIFGPVLVVISYRDDDEAVAIANDTPFGLQAHVFSSDAQRARRVAERLEAGTVLINRIFGDPEAPFGGMKQSGIGRHHHTYGLESYLEPRAITG</sequence>
<dbReference type="SUPFAM" id="SSF53720">
    <property type="entry name" value="ALDH-like"/>
    <property type="match status" value="1"/>
</dbReference>
<dbReference type="GO" id="GO:0016620">
    <property type="term" value="F:oxidoreductase activity, acting on the aldehyde or oxo group of donors, NAD or NADP as acceptor"/>
    <property type="evidence" value="ECO:0007669"/>
    <property type="project" value="InterPro"/>
</dbReference>
<dbReference type="Proteomes" id="UP000594008">
    <property type="component" value="Chromosome"/>
</dbReference>
<evidence type="ECO:0000313" key="6">
    <source>
        <dbReference type="EMBL" id="QOV47839.1"/>
    </source>
</evidence>
<dbReference type="InterPro" id="IPR016163">
    <property type="entry name" value="Ald_DH_C"/>
</dbReference>
<dbReference type="PANTHER" id="PTHR42804">
    <property type="entry name" value="ALDEHYDE DEHYDROGENASE"/>
    <property type="match status" value="1"/>
</dbReference>
<reference evidence="6 7" key="1">
    <citation type="submission" date="2020-10" db="EMBL/GenBank/DDBJ databases">
        <title>Streptomyces chromofuscus complate genome analysis.</title>
        <authorList>
            <person name="Anwar N."/>
        </authorList>
    </citation>
    <scope>NUCLEOTIDE SEQUENCE [LARGE SCALE GENOMIC DNA]</scope>
    <source>
        <strain evidence="6 7">DSM 40273</strain>
    </source>
</reference>
<dbReference type="InterPro" id="IPR016161">
    <property type="entry name" value="Ald_DH/histidinol_DH"/>
</dbReference>
<keyword evidence="2 4" id="KW-0560">Oxidoreductase</keyword>
<dbReference type="PANTHER" id="PTHR42804:SF1">
    <property type="entry name" value="ALDEHYDE DEHYDROGENASE-RELATED"/>
    <property type="match status" value="1"/>
</dbReference>
<name>A0A7M2TI51_STRCW</name>
<dbReference type="Pfam" id="PF00171">
    <property type="entry name" value="Aldedh"/>
    <property type="match status" value="1"/>
</dbReference>
<organism evidence="6 7">
    <name type="scientific">Streptomyces chromofuscus</name>
    <dbReference type="NCBI Taxonomy" id="42881"/>
    <lineage>
        <taxon>Bacteria</taxon>
        <taxon>Bacillati</taxon>
        <taxon>Actinomycetota</taxon>
        <taxon>Actinomycetes</taxon>
        <taxon>Kitasatosporales</taxon>
        <taxon>Streptomycetaceae</taxon>
        <taxon>Streptomyces</taxon>
    </lineage>
</organism>
<dbReference type="InterPro" id="IPR016162">
    <property type="entry name" value="Ald_DH_N"/>
</dbReference>
<dbReference type="AlphaFoldDB" id="A0A7M2TI51"/>
<evidence type="ECO:0000256" key="3">
    <source>
        <dbReference type="PROSITE-ProRule" id="PRU10007"/>
    </source>
</evidence>
<dbReference type="FunFam" id="3.40.605.10:FF:000007">
    <property type="entry name" value="NAD/NADP-dependent betaine aldehyde dehydrogenase"/>
    <property type="match status" value="1"/>
</dbReference>
<proteinExistence type="inferred from homology"/>
<accession>A0A7M2TI51</accession>
<feature type="active site" evidence="3">
    <location>
        <position position="244"/>
    </location>
</feature>
<dbReference type="KEGG" id="schf:IPT68_29760"/>
<dbReference type="Gene3D" id="3.40.605.10">
    <property type="entry name" value="Aldehyde Dehydrogenase, Chain A, domain 1"/>
    <property type="match status" value="1"/>
</dbReference>